<accession>A0AAD2JL77</accession>
<protein>
    <submittedName>
        <fullName evidence="1">Uncharacterized protein</fullName>
    </submittedName>
</protein>
<sequence length="265" mass="29989">MKIDSPPQMRQRSLSIEDKEYYPDLTGLEVPLTLPLKRNVFEDGQKCQDRTPMMPLRHASGVPSQHIKIHSDHITTADDEESIADHLSVFSDLTEDPSTTFTFLDEIFTADFENSWRKNSFDASVRVEALGPLHEDIDDGDSSTSSHSNKPFAAVRRDSAFFEQATTKDMPPRTVVRQDSSRSKWTMLDDSEPMDCSFEDISTPGQDNKSITTITKKKACYPQQPLKQRPPYLQKLTAAFMMPDSAIYTTAFGMNQQTFSLKSSF</sequence>
<dbReference type="Proteomes" id="UP001295423">
    <property type="component" value="Unassembled WGS sequence"/>
</dbReference>
<evidence type="ECO:0000313" key="2">
    <source>
        <dbReference type="Proteomes" id="UP001295423"/>
    </source>
</evidence>
<dbReference type="EMBL" id="CAKOGP040002069">
    <property type="protein sequence ID" value="CAJ1960668.1"/>
    <property type="molecule type" value="Genomic_DNA"/>
</dbReference>
<comment type="caution">
    <text evidence="1">The sequence shown here is derived from an EMBL/GenBank/DDBJ whole genome shotgun (WGS) entry which is preliminary data.</text>
</comment>
<dbReference type="AlphaFoldDB" id="A0AAD2JL77"/>
<reference evidence="1" key="1">
    <citation type="submission" date="2023-08" db="EMBL/GenBank/DDBJ databases">
        <authorList>
            <person name="Audoor S."/>
            <person name="Bilcke G."/>
        </authorList>
    </citation>
    <scope>NUCLEOTIDE SEQUENCE</scope>
</reference>
<keyword evidence="2" id="KW-1185">Reference proteome</keyword>
<organism evidence="1 2">
    <name type="scientific">Cylindrotheca closterium</name>
    <dbReference type="NCBI Taxonomy" id="2856"/>
    <lineage>
        <taxon>Eukaryota</taxon>
        <taxon>Sar</taxon>
        <taxon>Stramenopiles</taxon>
        <taxon>Ochrophyta</taxon>
        <taxon>Bacillariophyta</taxon>
        <taxon>Bacillariophyceae</taxon>
        <taxon>Bacillariophycidae</taxon>
        <taxon>Bacillariales</taxon>
        <taxon>Bacillariaceae</taxon>
        <taxon>Cylindrotheca</taxon>
    </lineage>
</organism>
<proteinExistence type="predicted"/>
<gene>
    <name evidence="1" type="ORF">CYCCA115_LOCUS18834</name>
</gene>
<name>A0AAD2JL77_9STRA</name>
<evidence type="ECO:0000313" key="1">
    <source>
        <dbReference type="EMBL" id="CAJ1960668.1"/>
    </source>
</evidence>